<evidence type="ECO:0000313" key="2">
    <source>
        <dbReference type="Proteomes" id="UP000655443"/>
    </source>
</evidence>
<keyword evidence="2" id="KW-1185">Reference proteome</keyword>
<proteinExistence type="predicted"/>
<protein>
    <submittedName>
        <fullName evidence="1">Uncharacterized protein</fullName>
    </submittedName>
</protein>
<reference evidence="1" key="2">
    <citation type="submission" date="2020-09" db="EMBL/GenBank/DDBJ databases">
        <authorList>
            <person name="Sun Q."/>
            <person name="Ohkuma M."/>
        </authorList>
    </citation>
    <scope>NUCLEOTIDE SEQUENCE</scope>
    <source>
        <strain evidence="1">JCM 4714</strain>
    </source>
</reference>
<gene>
    <name evidence="1" type="ORF">GCM10010339_71620</name>
</gene>
<dbReference type="EMBL" id="BMVG01000029">
    <property type="protein sequence ID" value="GHE11524.1"/>
    <property type="molecule type" value="Genomic_DNA"/>
</dbReference>
<evidence type="ECO:0000313" key="1">
    <source>
        <dbReference type="EMBL" id="GHE11524.1"/>
    </source>
</evidence>
<accession>A0A918YP90</accession>
<dbReference type="AlphaFoldDB" id="A0A918YP90"/>
<sequence length="124" mass="13300">MTLDSFRYSLAAQEAGTDQVEGIAGVEVGTRLAARLSSVAAAHRHPAAGFTAGVVVPQHFTRGHVVGRCVSCEIDRVSAPAYGCDLFEPARVSGFVNETDKVPLGRRKKAQTLRLIEDRAPRLI</sequence>
<reference evidence="1" key="1">
    <citation type="journal article" date="2014" name="Int. J. Syst. Evol. Microbiol.">
        <title>Complete genome sequence of Corynebacterium casei LMG S-19264T (=DSM 44701T), isolated from a smear-ripened cheese.</title>
        <authorList>
            <consortium name="US DOE Joint Genome Institute (JGI-PGF)"/>
            <person name="Walter F."/>
            <person name="Albersmeier A."/>
            <person name="Kalinowski J."/>
            <person name="Ruckert C."/>
        </authorList>
    </citation>
    <scope>NUCLEOTIDE SEQUENCE</scope>
    <source>
        <strain evidence="1">JCM 4714</strain>
    </source>
</reference>
<organism evidence="1 2">
    <name type="scientific">Streptomyces alanosinicus</name>
    <dbReference type="NCBI Taxonomy" id="68171"/>
    <lineage>
        <taxon>Bacteria</taxon>
        <taxon>Bacillati</taxon>
        <taxon>Actinomycetota</taxon>
        <taxon>Actinomycetes</taxon>
        <taxon>Kitasatosporales</taxon>
        <taxon>Streptomycetaceae</taxon>
        <taxon>Streptomyces</taxon>
    </lineage>
</organism>
<dbReference type="Proteomes" id="UP000655443">
    <property type="component" value="Unassembled WGS sequence"/>
</dbReference>
<comment type="caution">
    <text evidence="1">The sequence shown here is derived from an EMBL/GenBank/DDBJ whole genome shotgun (WGS) entry which is preliminary data.</text>
</comment>
<name>A0A918YP90_9ACTN</name>